<keyword evidence="6 16" id="KW-0645">Protease</keyword>
<dbReference type="Gene3D" id="3.30.450.330">
    <property type="match status" value="1"/>
</dbReference>
<dbReference type="HAMAP" id="MF_02080">
    <property type="entry name" value="FtsI_transpept"/>
    <property type="match status" value="1"/>
</dbReference>
<dbReference type="InterPro" id="IPR050515">
    <property type="entry name" value="Beta-lactam/transpept"/>
</dbReference>
<comment type="pathway">
    <text evidence="16">Cell wall biogenesis; peptidoglycan biosynthesis.</text>
</comment>
<evidence type="ECO:0000256" key="7">
    <source>
        <dbReference type="ARBA" id="ARBA00022692"/>
    </source>
</evidence>
<dbReference type="GO" id="GO:0009002">
    <property type="term" value="F:serine-type D-Ala-D-Ala carboxypeptidase activity"/>
    <property type="evidence" value="ECO:0007669"/>
    <property type="project" value="UniProtKB-UniRule"/>
</dbReference>
<evidence type="ECO:0000256" key="9">
    <source>
        <dbReference type="ARBA" id="ARBA00022960"/>
    </source>
</evidence>
<keyword evidence="17" id="KW-0808">Transferase</keyword>
<dbReference type="KEGG" id="kpd:CW740_03110"/>
<evidence type="ECO:0000256" key="5">
    <source>
        <dbReference type="ARBA" id="ARBA00022645"/>
    </source>
</evidence>
<comment type="function">
    <text evidence="16">Catalyzes cross-linking of the peptidoglycan cell wall at the division septum.</text>
</comment>
<reference evidence="17 18" key="1">
    <citation type="submission" date="2017-12" db="EMBL/GenBank/DDBJ databases">
        <title>Kangiella profundi FT102 completed genome.</title>
        <authorList>
            <person name="Xu J."/>
            <person name="Wang J."/>
            <person name="Lu Y."/>
        </authorList>
    </citation>
    <scope>NUCLEOTIDE SEQUENCE [LARGE SCALE GENOMIC DNA]</scope>
    <source>
        <strain evidence="17 18">FT102</strain>
    </source>
</reference>
<keyword evidence="15 16" id="KW-0961">Cell wall biogenesis/degradation</keyword>
<dbReference type="Proteomes" id="UP000232693">
    <property type="component" value="Chromosome"/>
</dbReference>
<sequence length="585" mass="63861">MKKVQNRKLKTVPLCTWRYYVMIAVLLCGFGALVTRAAYLQVVNAEELAEAGESRSVRVKGISSHRGLILDRNGVELARSVPTESVWLDPKTLLANEGVLQSKEWKAFAAALKRNENQLNQWVKDRADKRFVWLERHVDPNVGLYIKRLDIPGVEFKTEYRRYYPSAELTAHLVGFTGIDDKGLEGVERAFDSFLTGQPGSKQVVVDLYRRVVEERGVLAQAEQGNDLQLSIDSRIQATAYKELKKAVLQNGAKGGSVVVVDVDTGEVLAMASQPSFNPNRSDSRLPEFTRNRSITDLFEPGSTVKPLTVVSGLSSGKFSTNSKVDTSPGRMKLGYAWVRDPRNYGVLDLDGIIKKSSNMGVSKIALELSDEEFLSTYYKVGFGMETGLGIQGEADGILAPRANWSEHEKASMSYGYGFMVSPIQLAQAYAILGAGGVRNQLTLIKRTDGQEYPQEQVIQPEIARAVVKMMEEVVSEGGTGTQAKVEGYRVAGKTGTSRKAVRGGYGDEYVTVFAGLVPASDPKFAIVVMVDEPAGDSYYGGTVSAPVFSKVADKALHLLNIAPDNKSQKNAIATATNVVGGQHD</sequence>
<name>A0A2K9AKW4_9GAMM</name>
<dbReference type="EC" id="3.4.16.4" evidence="16"/>
<evidence type="ECO:0000256" key="14">
    <source>
        <dbReference type="ARBA" id="ARBA00023306"/>
    </source>
</evidence>
<evidence type="ECO:0000256" key="15">
    <source>
        <dbReference type="ARBA" id="ARBA00023316"/>
    </source>
</evidence>
<gene>
    <name evidence="16" type="primary">ftsI</name>
    <name evidence="17" type="ORF">CW740_03110</name>
</gene>
<dbReference type="GO" id="GO:0000917">
    <property type="term" value="P:division septum assembly"/>
    <property type="evidence" value="ECO:0007669"/>
    <property type="project" value="UniProtKB-KW"/>
</dbReference>
<dbReference type="GO" id="GO:0009252">
    <property type="term" value="P:peptidoglycan biosynthetic process"/>
    <property type="evidence" value="ECO:0007669"/>
    <property type="project" value="UniProtKB-UniRule"/>
</dbReference>
<dbReference type="Pfam" id="PF00905">
    <property type="entry name" value="Transpeptidase"/>
    <property type="match status" value="1"/>
</dbReference>
<keyword evidence="5 16" id="KW-0121">Carboxypeptidase</keyword>
<feature type="transmembrane region" description="Helical" evidence="16">
    <location>
        <begin position="20"/>
        <end position="39"/>
    </location>
</feature>
<dbReference type="GO" id="GO:0043093">
    <property type="term" value="P:FtsZ-dependent cytokinesis"/>
    <property type="evidence" value="ECO:0007669"/>
    <property type="project" value="UniProtKB-UniRule"/>
</dbReference>
<dbReference type="RefSeq" id="WP_106646156.1">
    <property type="nucleotide sequence ID" value="NZ_BMGO01000002.1"/>
</dbReference>
<dbReference type="InterPro" id="IPR005311">
    <property type="entry name" value="PBP_dimer"/>
</dbReference>
<dbReference type="InterPro" id="IPR012338">
    <property type="entry name" value="Beta-lactam/transpept-like"/>
</dbReference>
<keyword evidence="18" id="KW-1185">Reference proteome</keyword>
<accession>A0A2K9AKW4</accession>
<evidence type="ECO:0000256" key="2">
    <source>
        <dbReference type="ARBA" id="ARBA00022475"/>
    </source>
</evidence>
<dbReference type="Gene3D" id="3.40.710.10">
    <property type="entry name" value="DD-peptidase/beta-lactamase superfamily"/>
    <property type="match status" value="1"/>
</dbReference>
<dbReference type="EMBL" id="CP025120">
    <property type="protein sequence ID" value="AUD78282.1"/>
    <property type="molecule type" value="Genomic_DNA"/>
</dbReference>
<evidence type="ECO:0000256" key="12">
    <source>
        <dbReference type="ARBA" id="ARBA00023136"/>
    </source>
</evidence>
<dbReference type="Gene3D" id="1.10.150.770">
    <property type="match status" value="1"/>
</dbReference>
<keyword evidence="9 16" id="KW-0133">Cell shape</keyword>
<evidence type="ECO:0000313" key="17">
    <source>
        <dbReference type="EMBL" id="AUD78282.1"/>
    </source>
</evidence>
<evidence type="ECO:0000256" key="10">
    <source>
        <dbReference type="ARBA" id="ARBA00022984"/>
    </source>
</evidence>
<comment type="subcellular location">
    <subcellularLocation>
        <location evidence="16">Cell inner membrane</location>
        <topology evidence="16">Single-pass membrane protein</topology>
    </subcellularLocation>
    <subcellularLocation>
        <location evidence="1">Membrane</location>
    </subcellularLocation>
</comment>
<dbReference type="GO" id="GO:0008658">
    <property type="term" value="F:penicillin binding"/>
    <property type="evidence" value="ECO:0007669"/>
    <property type="project" value="InterPro"/>
</dbReference>
<keyword evidence="2 16" id="KW-1003">Cell membrane</keyword>
<comment type="catalytic activity">
    <reaction evidence="16">
        <text>Preferential cleavage: (Ac)2-L-Lys-D-Ala-|-D-Ala. Also transpeptidation of peptidyl-alanyl moieties that are N-acyl substituents of D-alanine.</text>
        <dbReference type="EC" id="3.4.16.4"/>
    </reaction>
</comment>
<dbReference type="Gene3D" id="3.90.1310.10">
    <property type="entry name" value="Penicillin-binding protein 2a (Domain 2)"/>
    <property type="match status" value="1"/>
</dbReference>
<keyword evidence="14 16" id="KW-0131">Cell cycle</keyword>
<proteinExistence type="inferred from homology"/>
<organism evidence="17 18">
    <name type="scientific">Kangiella profundi</name>
    <dbReference type="NCBI Taxonomy" id="1561924"/>
    <lineage>
        <taxon>Bacteria</taxon>
        <taxon>Pseudomonadati</taxon>
        <taxon>Pseudomonadota</taxon>
        <taxon>Gammaproteobacteria</taxon>
        <taxon>Kangiellales</taxon>
        <taxon>Kangiellaceae</taxon>
        <taxon>Kangiella</taxon>
    </lineage>
</organism>
<dbReference type="PANTHER" id="PTHR30627">
    <property type="entry name" value="PEPTIDOGLYCAN D,D-TRANSPEPTIDASE"/>
    <property type="match status" value="1"/>
</dbReference>
<evidence type="ECO:0000256" key="13">
    <source>
        <dbReference type="ARBA" id="ARBA00023210"/>
    </source>
</evidence>
<dbReference type="UniPathway" id="UPA00219"/>
<evidence type="ECO:0000256" key="6">
    <source>
        <dbReference type="ARBA" id="ARBA00022670"/>
    </source>
</evidence>
<keyword evidence="13 16" id="KW-0717">Septation</keyword>
<keyword evidence="7 16" id="KW-0812">Transmembrane</keyword>
<evidence type="ECO:0000256" key="11">
    <source>
        <dbReference type="ARBA" id="ARBA00022989"/>
    </source>
</evidence>
<evidence type="ECO:0000256" key="1">
    <source>
        <dbReference type="ARBA" id="ARBA00004370"/>
    </source>
</evidence>
<dbReference type="GO" id="GO:0008360">
    <property type="term" value="P:regulation of cell shape"/>
    <property type="evidence" value="ECO:0007669"/>
    <property type="project" value="UniProtKB-KW"/>
</dbReference>
<dbReference type="AlphaFoldDB" id="A0A2K9AKW4"/>
<dbReference type="SUPFAM" id="SSF56601">
    <property type="entry name" value="beta-lactamase/transpeptidase-like"/>
    <property type="match status" value="1"/>
</dbReference>
<protein>
    <recommendedName>
        <fullName evidence="16">Peptidoglycan D,D-transpeptidase FtsI</fullName>
        <ecNumber evidence="16">3.4.16.4</ecNumber>
    </recommendedName>
    <alternativeName>
        <fullName evidence="16">Penicillin-binding protein 3</fullName>
        <shortName evidence="16">PBP-3</shortName>
    </alternativeName>
</protein>
<dbReference type="GO" id="GO:0008955">
    <property type="term" value="F:peptidoglycan glycosyltransferase activity"/>
    <property type="evidence" value="ECO:0007669"/>
    <property type="project" value="InterPro"/>
</dbReference>
<evidence type="ECO:0000256" key="16">
    <source>
        <dbReference type="HAMAP-Rule" id="MF_02080"/>
    </source>
</evidence>
<dbReference type="InterPro" id="IPR037532">
    <property type="entry name" value="FtsI_transpept"/>
</dbReference>
<dbReference type="GO" id="GO:0005886">
    <property type="term" value="C:plasma membrane"/>
    <property type="evidence" value="ECO:0007669"/>
    <property type="project" value="UniProtKB-SubCell"/>
</dbReference>
<evidence type="ECO:0000256" key="4">
    <source>
        <dbReference type="ARBA" id="ARBA00022618"/>
    </source>
</evidence>
<dbReference type="InterPro" id="IPR001460">
    <property type="entry name" value="PCN-bd_Tpept"/>
</dbReference>
<dbReference type="OrthoDB" id="9789078at2"/>
<dbReference type="GO" id="GO:0071555">
    <property type="term" value="P:cell wall organization"/>
    <property type="evidence" value="ECO:0007669"/>
    <property type="project" value="UniProtKB-KW"/>
</dbReference>
<keyword evidence="3 16" id="KW-0997">Cell inner membrane</keyword>
<dbReference type="SUPFAM" id="SSF56519">
    <property type="entry name" value="Penicillin binding protein dimerisation domain"/>
    <property type="match status" value="1"/>
</dbReference>
<dbReference type="Pfam" id="PF03717">
    <property type="entry name" value="PBP_dimer"/>
    <property type="match status" value="1"/>
</dbReference>
<dbReference type="PANTHER" id="PTHR30627:SF1">
    <property type="entry name" value="PEPTIDOGLYCAN D,D-TRANSPEPTIDASE FTSI"/>
    <property type="match status" value="1"/>
</dbReference>
<keyword evidence="8 16" id="KW-0378">Hydrolase</keyword>
<feature type="active site" description="Acyl-ester intermediate" evidence="16">
    <location>
        <position position="303"/>
    </location>
</feature>
<evidence type="ECO:0000313" key="18">
    <source>
        <dbReference type="Proteomes" id="UP000232693"/>
    </source>
</evidence>
<keyword evidence="10 16" id="KW-0573">Peptidoglycan synthesis</keyword>
<keyword evidence="12 16" id="KW-0472">Membrane</keyword>
<comment type="similarity">
    <text evidence="16">Belongs to the transpeptidase family. FtsI subfamily.</text>
</comment>
<keyword evidence="11 16" id="KW-1133">Transmembrane helix</keyword>
<evidence type="ECO:0000256" key="8">
    <source>
        <dbReference type="ARBA" id="ARBA00022801"/>
    </source>
</evidence>
<dbReference type="InterPro" id="IPR036138">
    <property type="entry name" value="PBP_dimer_sf"/>
</dbReference>
<dbReference type="GO" id="GO:0006508">
    <property type="term" value="P:proteolysis"/>
    <property type="evidence" value="ECO:0007669"/>
    <property type="project" value="UniProtKB-KW"/>
</dbReference>
<evidence type="ECO:0000256" key="3">
    <source>
        <dbReference type="ARBA" id="ARBA00022519"/>
    </source>
</evidence>
<keyword evidence="4 16" id="KW-0132">Cell division</keyword>